<dbReference type="Proteomes" id="UP000023430">
    <property type="component" value="Unassembled WGS sequence"/>
</dbReference>
<organism evidence="1 2">
    <name type="scientific">Roseivivax isoporae LMG 25204</name>
    <dbReference type="NCBI Taxonomy" id="1449351"/>
    <lineage>
        <taxon>Bacteria</taxon>
        <taxon>Pseudomonadati</taxon>
        <taxon>Pseudomonadota</taxon>
        <taxon>Alphaproteobacteria</taxon>
        <taxon>Rhodobacterales</taxon>
        <taxon>Roseobacteraceae</taxon>
        <taxon>Roseivivax</taxon>
    </lineage>
</organism>
<protein>
    <submittedName>
        <fullName evidence="1">Uncharacterized protein</fullName>
    </submittedName>
</protein>
<keyword evidence="2" id="KW-1185">Reference proteome</keyword>
<name>X7FDC3_9RHOB</name>
<comment type="caution">
    <text evidence="1">The sequence shown here is derived from an EMBL/GenBank/DDBJ whole genome shotgun (WGS) entry which is preliminary data.</text>
</comment>
<dbReference type="RefSeq" id="WP_043767548.1">
    <property type="nucleotide sequence ID" value="NZ_JAME01000006.1"/>
</dbReference>
<dbReference type="EMBL" id="JAME01000006">
    <property type="protein sequence ID" value="ETX30024.1"/>
    <property type="molecule type" value="Genomic_DNA"/>
</dbReference>
<dbReference type="AlphaFoldDB" id="X7FDC3"/>
<evidence type="ECO:0000313" key="2">
    <source>
        <dbReference type="Proteomes" id="UP000023430"/>
    </source>
</evidence>
<proteinExistence type="predicted"/>
<dbReference type="STRING" id="1449351.RISW2_19725"/>
<accession>X7FDC3</accession>
<evidence type="ECO:0000313" key="1">
    <source>
        <dbReference type="EMBL" id="ETX30024.1"/>
    </source>
</evidence>
<gene>
    <name evidence="1" type="ORF">RISW2_19725</name>
</gene>
<reference evidence="1 2" key="1">
    <citation type="submission" date="2014-01" db="EMBL/GenBank/DDBJ databases">
        <title>Roseivivax isoporae LMG 25204 Genome Sequencing.</title>
        <authorList>
            <person name="Lai Q."/>
            <person name="Li G."/>
            <person name="Shao Z."/>
        </authorList>
    </citation>
    <scope>NUCLEOTIDE SEQUENCE [LARGE SCALE GENOMIC DNA]</scope>
    <source>
        <strain evidence="1 2">LMG 25204</strain>
    </source>
</reference>
<sequence>MKGHDLQALIARALDAEGACAQALRAAAIGDGTCADPGLGAETARRLAALAEALRADTRTDPVAPLLGPLGASYAREADRIAGLIARGERRRALEAMAAGTFGARTRELHARLAALRAAAVSS</sequence>